<dbReference type="AlphaFoldDB" id="A0A1W1VV16"/>
<dbReference type="RefSeq" id="WP_084665385.1">
    <property type="nucleotide sequence ID" value="NZ_LT838272.1"/>
</dbReference>
<name>A0A1W1VV16_9FIRM</name>
<dbReference type="Proteomes" id="UP000192569">
    <property type="component" value="Chromosome I"/>
</dbReference>
<feature type="domain" description="4Fe-4S ferredoxin-type" evidence="7">
    <location>
        <begin position="76"/>
        <end position="105"/>
    </location>
</feature>
<dbReference type="PANTHER" id="PTHR42859:SF10">
    <property type="entry name" value="DIMETHYLSULFOXIDE REDUCTASE CHAIN B"/>
    <property type="match status" value="1"/>
</dbReference>
<keyword evidence="3" id="KW-0479">Metal-binding</keyword>
<reference evidence="8 9" key="1">
    <citation type="submission" date="2017-04" db="EMBL/GenBank/DDBJ databases">
        <authorList>
            <person name="Afonso C.L."/>
            <person name="Miller P.J."/>
            <person name="Scott M.A."/>
            <person name="Spackman E."/>
            <person name="Goraichik I."/>
            <person name="Dimitrov K.M."/>
            <person name="Suarez D.L."/>
            <person name="Swayne D.E."/>
        </authorList>
    </citation>
    <scope>NUCLEOTIDE SEQUENCE [LARGE SCALE GENOMIC DNA]</scope>
    <source>
        <strain evidence="8 9">ToBE</strain>
    </source>
</reference>
<keyword evidence="1" id="KW-0813">Transport</keyword>
<evidence type="ECO:0000259" key="7">
    <source>
        <dbReference type="PROSITE" id="PS51379"/>
    </source>
</evidence>
<keyword evidence="9" id="KW-1185">Reference proteome</keyword>
<dbReference type="GO" id="GO:0046872">
    <property type="term" value="F:metal ion binding"/>
    <property type="evidence" value="ECO:0007669"/>
    <property type="project" value="UniProtKB-KW"/>
</dbReference>
<evidence type="ECO:0000256" key="2">
    <source>
        <dbReference type="ARBA" id="ARBA00022485"/>
    </source>
</evidence>
<dbReference type="GO" id="GO:0051539">
    <property type="term" value="F:4 iron, 4 sulfur cluster binding"/>
    <property type="evidence" value="ECO:0007669"/>
    <property type="project" value="UniProtKB-KW"/>
</dbReference>
<dbReference type="SUPFAM" id="SSF54862">
    <property type="entry name" value="4Fe-4S ferredoxins"/>
    <property type="match status" value="1"/>
</dbReference>
<dbReference type="InterPro" id="IPR050294">
    <property type="entry name" value="RnfB_subfamily"/>
</dbReference>
<dbReference type="Pfam" id="PF13247">
    <property type="entry name" value="Fer4_11"/>
    <property type="match status" value="1"/>
</dbReference>
<proteinExistence type="predicted"/>
<evidence type="ECO:0000256" key="3">
    <source>
        <dbReference type="ARBA" id="ARBA00022723"/>
    </source>
</evidence>
<accession>A0A1W1VV16</accession>
<dbReference type="InterPro" id="IPR017896">
    <property type="entry name" value="4Fe4S_Fe-S-bd"/>
</dbReference>
<evidence type="ECO:0000256" key="4">
    <source>
        <dbReference type="ARBA" id="ARBA00022982"/>
    </source>
</evidence>
<dbReference type="EMBL" id="LT838272">
    <property type="protein sequence ID" value="SMB97217.1"/>
    <property type="molecule type" value="Genomic_DNA"/>
</dbReference>
<sequence>MKVLTVYPERCVGCRICEQWCSFKHEGQVNPTKSRIHVLRLHEKYLNIPVTCMQCAQSPCISACREEALTKDPQTGAILVNEKKCIGCRRCIRACPYGAISLDKIKKVVLICDLCGGDPQCVAHCRERAIEYIPFALADRGYREECTEVVVRIMEGERKLWQP</sequence>
<dbReference type="PROSITE" id="PS51379">
    <property type="entry name" value="4FE4S_FER_2"/>
    <property type="match status" value="2"/>
</dbReference>
<dbReference type="PROSITE" id="PS00198">
    <property type="entry name" value="4FE4S_FER_1"/>
    <property type="match status" value="1"/>
</dbReference>
<keyword evidence="4" id="KW-0249">Electron transport</keyword>
<evidence type="ECO:0000256" key="1">
    <source>
        <dbReference type="ARBA" id="ARBA00022448"/>
    </source>
</evidence>
<organism evidence="8 9">
    <name type="scientific">Thermanaeromonas toyohensis ToBE</name>
    <dbReference type="NCBI Taxonomy" id="698762"/>
    <lineage>
        <taxon>Bacteria</taxon>
        <taxon>Bacillati</taxon>
        <taxon>Bacillota</taxon>
        <taxon>Clostridia</taxon>
        <taxon>Neomoorellales</taxon>
        <taxon>Neomoorellaceae</taxon>
        <taxon>Thermanaeromonas</taxon>
    </lineage>
</organism>
<evidence type="ECO:0000256" key="5">
    <source>
        <dbReference type="ARBA" id="ARBA00023004"/>
    </source>
</evidence>
<dbReference type="Gene3D" id="3.30.70.20">
    <property type="match status" value="2"/>
</dbReference>
<feature type="domain" description="4Fe-4S ferredoxin-type" evidence="7">
    <location>
        <begin position="2"/>
        <end position="32"/>
    </location>
</feature>
<keyword evidence="5" id="KW-0408">Iron</keyword>
<keyword evidence="2" id="KW-0004">4Fe-4S</keyword>
<dbReference type="CDD" id="cd10550">
    <property type="entry name" value="DMSOR_beta_like"/>
    <property type="match status" value="1"/>
</dbReference>
<dbReference type="PANTHER" id="PTHR42859">
    <property type="entry name" value="OXIDOREDUCTASE"/>
    <property type="match status" value="1"/>
</dbReference>
<dbReference type="OrthoDB" id="9810688at2"/>
<dbReference type="InterPro" id="IPR017900">
    <property type="entry name" value="4Fe4S_Fe_S_CS"/>
</dbReference>
<keyword evidence="6" id="KW-0411">Iron-sulfur</keyword>
<protein>
    <submittedName>
        <fullName evidence="8">4Fe-4S dicluster domain-containing protein</fullName>
    </submittedName>
</protein>
<evidence type="ECO:0000313" key="9">
    <source>
        <dbReference type="Proteomes" id="UP000192569"/>
    </source>
</evidence>
<evidence type="ECO:0000256" key="6">
    <source>
        <dbReference type="ARBA" id="ARBA00023014"/>
    </source>
</evidence>
<dbReference type="STRING" id="698762.SAMN00808754_1788"/>
<evidence type="ECO:0000313" key="8">
    <source>
        <dbReference type="EMBL" id="SMB97217.1"/>
    </source>
</evidence>
<gene>
    <name evidence="8" type="ORF">SAMN00808754_1788</name>
</gene>